<dbReference type="PANTHER" id="PTHR36182">
    <property type="entry name" value="PROTEIN, PUTATIVE (AFU_ORTHOLOGUE AFUA_6G10930)-RELATED"/>
    <property type="match status" value="1"/>
</dbReference>
<reference evidence="2 3" key="1">
    <citation type="submission" date="2016-07" db="EMBL/GenBank/DDBJ databases">
        <title>Pervasive Adenine N6-methylation of Active Genes in Fungi.</title>
        <authorList>
            <consortium name="DOE Joint Genome Institute"/>
            <person name="Mondo S.J."/>
            <person name="Dannebaum R.O."/>
            <person name="Kuo R.C."/>
            <person name="Labutti K."/>
            <person name="Haridas S."/>
            <person name="Kuo A."/>
            <person name="Salamov A."/>
            <person name="Ahrendt S.R."/>
            <person name="Lipzen A."/>
            <person name="Sullivan W."/>
            <person name="Andreopoulos W.B."/>
            <person name="Clum A."/>
            <person name="Lindquist E."/>
            <person name="Daum C."/>
            <person name="Ramamoorthy G.K."/>
            <person name="Gryganskyi A."/>
            <person name="Culley D."/>
            <person name="Magnuson J.K."/>
            <person name="James T.Y."/>
            <person name="O'Malley M.A."/>
            <person name="Stajich J.E."/>
            <person name="Spatafora J.W."/>
            <person name="Visel A."/>
            <person name="Grigoriev I.V."/>
        </authorList>
    </citation>
    <scope>NUCLEOTIDE SEQUENCE [LARGE SCALE GENOMIC DNA]</scope>
    <source>
        <strain evidence="2 3">CBS 931.73</strain>
    </source>
</reference>
<dbReference type="AlphaFoldDB" id="A0A1Y1XVG8"/>
<evidence type="ECO:0000313" key="3">
    <source>
        <dbReference type="Proteomes" id="UP000193498"/>
    </source>
</evidence>
<protein>
    <recommendedName>
        <fullName evidence="4">Chitin-binding type-4 domain-containing protein</fullName>
    </recommendedName>
</protein>
<dbReference type="OrthoDB" id="2342176at2759"/>
<dbReference type="STRING" id="1314790.A0A1Y1XVG8"/>
<sequence length="213" mass="23533">MVSIKFVLTNLLGASLFSHLAVAHMELKYPYPRGSVWSPYYSKNNPDFDVPSPLDETRSYPCQGKPKGPSQASFAAGEEIPVELVGPNTHMGGHCQFAVSYNGETFVVIKDIMRDCMTVTGNHIPVKLPEELDEGEAIFAWSWINAQANREYYMNCVDITITKGTKGGVVTGPQLLVANLPGYETVEEFYYPWLSDGQALFDSRPIVSISKTA</sequence>
<name>A0A1Y1XVG8_9FUNG</name>
<feature type="chain" id="PRO_5013367788" description="Chitin-binding type-4 domain-containing protein" evidence="1">
    <location>
        <begin position="24"/>
        <end position="213"/>
    </location>
</feature>
<keyword evidence="1" id="KW-0732">Signal</keyword>
<comment type="caution">
    <text evidence="2">The sequence shown here is derived from an EMBL/GenBank/DDBJ whole genome shotgun (WGS) entry which is preliminary data.</text>
</comment>
<dbReference type="EMBL" id="MCFE01000426">
    <property type="protein sequence ID" value="ORX89739.1"/>
    <property type="molecule type" value="Genomic_DNA"/>
</dbReference>
<accession>A0A1Y1XVG8</accession>
<proteinExistence type="predicted"/>
<dbReference type="Gene3D" id="2.70.50.70">
    <property type="match status" value="1"/>
</dbReference>
<evidence type="ECO:0008006" key="4">
    <source>
        <dbReference type="Google" id="ProtNLM"/>
    </source>
</evidence>
<evidence type="ECO:0000313" key="2">
    <source>
        <dbReference type="EMBL" id="ORX89739.1"/>
    </source>
</evidence>
<dbReference type="InParanoid" id="A0A1Y1XVG8"/>
<feature type="signal peptide" evidence="1">
    <location>
        <begin position="1"/>
        <end position="23"/>
    </location>
</feature>
<evidence type="ECO:0000256" key="1">
    <source>
        <dbReference type="SAM" id="SignalP"/>
    </source>
</evidence>
<gene>
    <name evidence="2" type="ORF">K493DRAFT_232620</name>
</gene>
<dbReference type="PANTHER" id="PTHR36182:SF1">
    <property type="entry name" value="PROTEIN, PUTATIVE (AFU_ORTHOLOGUE AFUA_6G10930)-RELATED"/>
    <property type="match status" value="1"/>
</dbReference>
<keyword evidence="3" id="KW-1185">Reference proteome</keyword>
<dbReference type="Proteomes" id="UP000193498">
    <property type="component" value="Unassembled WGS sequence"/>
</dbReference>
<organism evidence="2 3">
    <name type="scientific">Basidiobolus meristosporus CBS 931.73</name>
    <dbReference type="NCBI Taxonomy" id="1314790"/>
    <lineage>
        <taxon>Eukaryota</taxon>
        <taxon>Fungi</taxon>
        <taxon>Fungi incertae sedis</taxon>
        <taxon>Zoopagomycota</taxon>
        <taxon>Entomophthoromycotina</taxon>
        <taxon>Basidiobolomycetes</taxon>
        <taxon>Basidiobolales</taxon>
        <taxon>Basidiobolaceae</taxon>
        <taxon>Basidiobolus</taxon>
    </lineage>
</organism>